<dbReference type="EMBL" id="JAPFFF010000053">
    <property type="protein sequence ID" value="KAK8838911.1"/>
    <property type="molecule type" value="Genomic_DNA"/>
</dbReference>
<evidence type="ECO:0008006" key="3">
    <source>
        <dbReference type="Google" id="ProtNLM"/>
    </source>
</evidence>
<dbReference type="Proteomes" id="UP001470230">
    <property type="component" value="Unassembled WGS sequence"/>
</dbReference>
<proteinExistence type="predicted"/>
<keyword evidence="2" id="KW-1185">Reference proteome</keyword>
<organism evidence="1 2">
    <name type="scientific">Tritrichomonas musculus</name>
    <dbReference type="NCBI Taxonomy" id="1915356"/>
    <lineage>
        <taxon>Eukaryota</taxon>
        <taxon>Metamonada</taxon>
        <taxon>Parabasalia</taxon>
        <taxon>Tritrichomonadida</taxon>
        <taxon>Tritrichomonadidae</taxon>
        <taxon>Tritrichomonas</taxon>
    </lineage>
</organism>
<evidence type="ECO:0000313" key="2">
    <source>
        <dbReference type="Proteomes" id="UP001470230"/>
    </source>
</evidence>
<comment type="caution">
    <text evidence="1">The sequence shown here is derived from an EMBL/GenBank/DDBJ whole genome shotgun (WGS) entry which is preliminary data.</text>
</comment>
<sequence length="685" mass="79238">MYDEDGQLILQIGTSKKIFSTDILQQRHRAVFLTKPPFNNKEPLLDNFTTLVFLSTLSDTKFHFSQTKKSEVTIVGQKFTNFIEISHKGKPIFILRYQKTGNYFIIQILNICVDISFKQNEILLNKNKRKVYIYNNPIIANPNTESLIKIQKNAGISEISDFFNNVSVDKTAQNQLTASIFYSVSPFNVKTITRNKNKLINPDDSIEGILNGLGGMFFKFSSNDEISLDEYPFQIIAWLTPYLESIIESEDFDLMTTIELDSTFDALDPYTICIPVIIYRNSGIPLGMLISISESASLYSLFFESLKELDKKKPNPHFSYYEKFVVKKYLTDEHKSFVKLQKKYNLDMYNCFVHLIRTIGANSLLAYFLSDLLFTYSEKEWNNNLIRMCYTFQNLYKEKSLNADVTRFDKVAQVLGQDAEGNPIEKKLSYSPIYLRSADRIPTCTNHIESLHMQINQLTKGSKSLPLRFGIICKYILDRTKRINKSVIDNLKNYINTLKKKAANSASSQKHTVGKCNCAKKFYFSQLYCIEVPCIHDICSENFDESLLIETIKFNSLDFLQKDYTFSLEVFEIVTDMKFNKKKVTNSNDTNTGSLQTTSSLAFNPDYEIEDDPISYIIKHTEYQLATVIRKHNINLAISSLQLYDEMMSDAQLIQEKENNQPSFWAMYQMRLWKNVLKGRQPILI</sequence>
<protein>
    <recommendedName>
        <fullName evidence="3">SWIM-type domain-containing protein</fullName>
    </recommendedName>
</protein>
<evidence type="ECO:0000313" key="1">
    <source>
        <dbReference type="EMBL" id="KAK8838911.1"/>
    </source>
</evidence>
<name>A0ABR2GZ61_9EUKA</name>
<reference evidence="1 2" key="1">
    <citation type="submission" date="2024-04" db="EMBL/GenBank/DDBJ databases">
        <title>Tritrichomonas musculus Genome.</title>
        <authorList>
            <person name="Alves-Ferreira E."/>
            <person name="Grigg M."/>
            <person name="Lorenzi H."/>
            <person name="Galac M."/>
        </authorList>
    </citation>
    <scope>NUCLEOTIDE SEQUENCE [LARGE SCALE GENOMIC DNA]</scope>
    <source>
        <strain evidence="1 2">EAF2021</strain>
    </source>
</reference>
<gene>
    <name evidence="1" type="ORF">M9Y10_032370</name>
</gene>
<accession>A0ABR2GZ61</accession>